<feature type="chain" id="PRO_5006920439" description="L,D-TPase catalytic domain-containing protein" evidence="10">
    <location>
        <begin position="22"/>
        <end position="288"/>
    </location>
</feature>
<protein>
    <recommendedName>
        <fullName evidence="11">L,D-TPase catalytic domain-containing protein</fullName>
    </recommendedName>
</protein>
<keyword evidence="13" id="KW-1185">Reference proteome</keyword>
<keyword evidence="10" id="KW-0732">Signal</keyword>
<evidence type="ECO:0000256" key="3">
    <source>
        <dbReference type="ARBA" id="ARBA00022679"/>
    </source>
</evidence>
<dbReference type="InterPro" id="IPR038063">
    <property type="entry name" value="Transpep_catalytic_dom"/>
</dbReference>
<dbReference type="Proteomes" id="UP000054709">
    <property type="component" value="Unassembled WGS sequence"/>
</dbReference>
<evidence type="ECO:0000256" key="9">
    <source>
        <dbReference type="PROSITE-ProRule" id="PRU01373"/>
    </source>
</evidence>
<evidence type="ECO:0000256" key="5">
    <source>
        <dbReference type="ARBA" id="ARBA00022960"/>
    </source>
</evidence>
<dbReference type="Gene3D" id="3.30.457.10">
    <property type="entry name" value="Copper amine oxidase-like, N-terminal domain"/>
    <property type="match status" value="1"/>
</dbReference>
<evidence type="ECO:0000256" key="7">
    <source>
        <dbReference type="ARBA" id="ARBA00023316"/>
    </source>
</evidence>
<accession>A0A0W1B528</accession>
<comment type="similarity">
    <text evidence="2">Belongs to the YkuD family.</text>
</comment>
<dbReference type="PROSITE" id="PS52029">
    <property type="entry name" value="LD_TPASE"/>
    <property type="match status" value="1"/>
</dbReference>
<reference evidence="12 13" key="1">
    <citation type="journal article" date="2015" name="Int. Biodeterior. Biodegradation">
        <title>Physiological and genetic screening methods for the isolation of methyl tert-butyl ether-degrading bacteria for bioremediation purposes.</title>
        <authorList>
            <person name="Guisado I.M."/>
            <person name="Purswani J."/>
            <person name="Gonzalez Lopez J."/>
            <person name="Pozo C."/>
        </authorList>
    </citation>
    <scope>NUCLEOTIDE SEQUENCE [LARGE SCALE GENOMIC DNA]</scope>
    <source>
        <strain evidence="12 13">SH7</strain>
    </source>
</reference>
<dbReference type="InterPro" id="IPR005490">
    <property type="entry name" value="LD_TPept_cat_dom"/>
</dbReference>
<dbReference type="CDD" id="cd16913">
    <property type="entry name" value="YkuD_like"/>
    <property type="match status" value="1"/>
</dbReference>
<dbReference type="GO" id="GO:0018104">
    <property type="term" value="P:peptidoglycan-protein cross-linking"/>
    <property type="evidence" value="ECO:0007669"/>
    <property type="project" value="TreeGrafter"/>
</dbReference>
<feature type="signal peptide" evidence="10">
    <location>
        <begin position="1"/>
        <end position="21"/>
    </location>
</feature>
<keyword evidence="6 9" id="KW-0573">Peptidoglycan synthesis</keyword>
<dbReference type="FunFam" id="2.40.440.10:FF:000003">
    <property type="entry name" value="L,D-transpeptidase YciB"/>
    <property type="match status" value="1"/>
</dbReference>
<name>A0A0W1B528_9BACL</name>
<organism evidence="12 13">
    <name type="scientific">Paenibacillus etheri</name>
    <dbReference type="NCBI Taxonomy" id="1306852"/>
    <lineage>
        <taxon>Bacteria</taxon>
        <taxon>Bacillati</taxon>
        <taxon>Bacillota</taxon>
        <taxon>Bacilli</taxon>
        <taxon>Bacillales</taxon>
        <taxon>Paenibacillaceae</taxon>
        <taxon>Paenibacillus</taxon>
    </lineage>
</organism>
<evidence type="ECO:0000256" key="4">
    <source>
        <dbReference type="ARBA" id="ARBA00022801"/>
    </source>
</evidence>
<dbReference type="Pfam" id="PF03734">
    <property type="entry name" value="YkuD"/>
    <property type="match status" value="1"/>
</dbReference>
<dbReference type="InterPro" id="IPR050979">
    <property type="entry name" value="LD-transpeptidase"/>
</dbReference>
<dbReference type="EMBL" id="LCZJ02000012">
    <property type="protein sequence ID" value="KTD88676.1"/>
    <property type="molecule type" value="Genomic_DNA"/>
</dbReference>
<evidence type="ECO:0000256" key="1">
    <source>
        <dbReference type="ARBA" id="ARBA00004752"/>
    </source>
</evidence>
<evidence type="ECO:0000313" key="12">
    <source>
        <dbReference type="EMBL" id="KTD88676.1"/>
    </source>
</evidence>
<proteinExistence type="inferred from homology"/>
<evidence type="ECO:0000256" key="8">
    <source>
        <dbReference type="ARBA" id="ARBA00060592"/>
    </source>
</evidence>
<dbReference type="GO" id="GO:0008360">
    <property type="term" value="P:regulation of cell shape"/>
    <property type="evidence" value="ECO:0007669"/>
    <property type="project" value="UniProtKB-UniRule"/>
</dbReference>
<evidence type="ECO:0000256" key="10">
    <source>
        <dbReference type="SAM" id="SignalP"/>
    </source>
</evidence>
<dbReference type="AlphaFoldDB" id="A0A0W1B528"/>
<dbReference type="InterPro" id="IPR036582">
    <property type="entry name" value="Mao_N_sf"/>
</dbReference>
<dbReference type="UniPathway" id="UPA00219"/>
<keyword evidence="4" id="KW-0378">Hydrolase</keyword>
<dbReference type="PANTHER" id="PTHR30582">
    <property type="entry name" value="L,D-TRANSPEPTIDASE"/>
    <property type="match status" value="1"/>
</dbReference>
<comment type="pathway">
    <text evidence="8">Glycan biosynthesis.</text>
</comment>
<evidence type="ECO:0000256" key="6">
    <source>
        <dbReference type="ARBA" id="ARBA00022984"/>
    </source>
</evidence>
<dbReference type="GO" id="GO:0071555">
    <property type="term" value="P:cell wall organization"/>
    <property type="evidence" value="ECO:0007669"/>
    <property type="project" value="UniProtKB-UniRule"/>
</dbReference>
<gene>
    <name evidence="12" type="ORF">UQ64_04085</name>
</gene>
<evidence type="ECO:0000259" key="11">
    <source>
        <dbReference type="PROSITE" id="PS52029"/>
    </source>
</evidence>
<comment type="caution">
    <text evidence="12">The sequence shown here is derived from an EMBL/GenBank/DDBJ whole genome shotgun (WGS) entry which is preliminary data.</text>
</comment>
<feature type="domain" description="L,D-TPase catalytic" evidence="11">
    <location>
        <begin position="26"/>
        <end position="150"/>
    </location>
</feature>
<evidence type="ECO:0000313" key="13">
    <source>
        <dbReference type="Proteomes" id="UP000054709"/>
    </source>
</evidence>
<dbReference type="Pfam" id="PF07833">
    <property type="entry name" value="Cu_amine_oxidN1"/>
    <property type="match status" value="1"/>
</dbReference>
<feature type="active site" description="Proton donor/acceptor" evidence="9">
    <location>
        <position position="110"/>
    </location>
</feature>
<keyword evidence="3" id="KW-0808">Transferase</keyword>
<dbReference type="SUPFAM" id="SSF141523">
    <property type="entry name" value="L,D-transpeptidase catalytic domain-like"/>
    <property type="match status" value="1"/>
</dbReference>
<dbReference type="SUPFAM" id="SSF55383">
    <property type="entry name" value="Copper amine oxidase, domain N"/>
    <property type="match status" value="1"/>
</dbReference>
<feature type="active site" description="Nucleophile" evidence="9">
    <location>
        <position position="126"/>
    </location>
</feature>
<comment type="pathway">
    <text evidence="1 9">Cell wall biogenesis; peptidoglycan biosynthesis.</text>
</comment>
<dbReference type="Gene3D" id="2.40.440.10">
    <property type="entry name" value="L,D-transpeptidase catalytic domain-like"/>
    <property type="match status" value="1"/>
</dbReference>
<dbReference type="PANTHER" id="PTHR30582:SF4">
    <property type="entry name" value="L,D-TRANSPEPTIDASE YQJB-RELATED"/>
    <property type="match status" value="1"/>
</dbReference>
<evidence type="ECO:0000256" key="2">
    <source>
        <dbReference type="ARBA" id="ARBA00005992"/>
    </source>
</evidence>
<keyword evidence="7 9" id="KW-0961">Cell wall biogenesis/degradation</keyword>
<dbReference type="GO" id="GO:0016740">
    <property type="term" value="F:transferase activity"/>
    <property type="evidence" value="ECO:0007669"/>
    <property type="project" value="UniProtKB-KW"/>
</dbReference>
<sequence length="288" mass="31282">MLLLFGLLFAACFTGVGRAEAAAGSDLIIVNKKTNKLAYFSDGKLVKIFPVATGKSKELTPEGSFKMVVKVKNRPYYKEKIPGGDPANPLGDRWLGLEVNGTYGTTYAIHGNNNESSIGKYVSAGCIRMHNDDIHWLYPKIAKNTRVIITTSTLAMESIATKNGYSVGSKTFVGAFEMDGVTTKLKDPFLMDNSRVFVPLRESVALLGGTLQSEAGTGALLITIGNRTVTHKPLSDQAIVNGKSVKILPSRNKNNRLLIPLSILPDLFSIPVQWNSQSQSVKINLNYS</sequence>
<dbReference type="InterPro" id="IPR012854">
    <property type="entry name" value="Cu_amine_oxidase-like_N"/>
</dbReference>
<keyword evidence="5 9" id="KW-0133">Cell shape</keyword>
<dbReference type="GO" id="GO:0071972">
    <property type="term" value="F:peptidoglycan L,D-transpeptidase activity"/>
    <property type="evidence" value="ECO:0007669"/>
    <property type="project" value="TreeGrafter"/>
</dbReference>
<dbReference type="GO" id="GO:0005576">
    <property type="term" value="C:extracellular region"/>
    <property type="evidence" value="ECO:0007669"/>
    <property type="project" value="TreeGrafter"/>
</dbReference>